<dbReference type="Pfam" id="PF07366">
    <property type="entry name" value="SnoaL"/>
    <property type="match status" value="1"/>
</dbReference>
<dbReference type="InterPro" id="IPR032710">
    <property type="entry name" value="NTF2-like_dom_sf"/>
</dbReference>
<name>A0A2W5QED2_VARPD</name>
<dbReference type="SUPFAM" id="SSF54427">
    <property type="entry name" value="NTF2-like"/>
    <property type="match status" value="1"/>
</dbReference>
<dbReference type="EMBL" id="QFPP01000039">
    <property type="protein sequence ID" value="PZQ76831.1"/>
    <property type="molecule type" value="Genomic_DNA"/>
</dbReference>
<organism evidence="1 2">
    <name type="scientific">Variovorax paradoxus</name>
    <dbReference type="NCBI Taxonomy" id="34073"/>
    <lineage>
        <taxon>Bacteria</taxon>
        <taxon>Pseudomonadati</taxon>
        <taxon>Pseudomonadota</taxon>
        <taxon>Betaproteobacteria</taxon>
        <taxon>Burkholderiales</taxon>
        <taxon>Comamonadaceae</taxon>
        <taxon>Variovorax</taxon>
    </lineage>
</organism>
<dbReference type="Proteomes" id="UP000249135">
    <property type="component" value="Unassembled WGS sequence"/>
</dbReference>
<reference evidence="1 2" key="1">
    <citation type="submission" date="2017-08" db="EMBL/GenBank/DDBJ databases">
        <title>Infants hospitalized years apart are colonized by the same room-sourced microbial strains.</title>
        <authorList>
            <person name="Brooks B."/>
            <person name="Olm M.R."/>
            <person name="Firek B.A."/>
            <person name="Baker R."/>
            <person name="Thomas B.C."/>
            <person name="Morowitz M.J."/>
            <person name="Banfield J.F."/>
        </authorList>
    </citation>
    <scope>NUCLEOTIDE SEQUENCE [LARGE SCALE GENOMIC DNA]</scope>
    <source>
        <strain evidence="1">S2_005_003_R2_41</strain>
    </source>
</reference>
<dbReference type="GO" id="GO:0030638">
    <property type="term" value="P:polyketide metabolic process"/>
    <property type="evidence" value="ECO:0007669"/>
    <property type="project" value="InterPro"/>
</dbReference>
<accession>A0A2W5QED2</accession>
<protein>
    <recommendedName>
        <fullName evidence="3">Ester cyclase</fullName>
    </recommendedName>
</protein>
<evidence type="ECO:0000313" key="2">
    <source>
        <dbReference type="Proteomes" id="UP000249135"/>
    </source>
</evidence>
<proteinExistence type="predicted"/>
<dbReference type="InterPro" id="IPR009959">
    <property type="entry name" value="Cyclase_SnoaL-like"/>
</dbReference>
<evidence type="ECO:0000313" key="1">
    <source>
        <dbReference type="EMBL" id="PZQ76831.1"/>
    </source>
</evidence>
<dbReference type="AlphaFoldDB" id="A0A2W5QED2"/>
<comment type="caution">
    <text evidence="1">The sequence shown here is derived from an EMBL/GenBank/DDBJ whole genome shotgun (WGS) entry which is preliminary data.</text>
</comment>
<dbReference type="Gene3D" id="3.10.450.50">
    <property type="match status" value="1"/>
</dbReference>
<evidence type="ECO:0008006" key="3">
    <source>
        <dbReference type="Google" id="ProtNLM"/>
    </source>
</evidence>
<gene>
    <name evidence="1" type="ORF">DI563_05910</name>
</gene>
<sequence>MSATNTLTDAERVAIQQKCVTEHMRAENAHEWEAVFDTFIRDERASYDVVPMSAVFNGFNGVKDFYAAFDAAFPDFKLRNSAEYDVPGCSIREVTVTGTHQGEFCGIPASGRSICFELAAFYNFGSGAEAGHLVNERVYFDLETVLKQLRGESDAPKGVGLLERVQ</sequence>